<evidence type="ECO:0008006" key="5">
    <source>
        <dbReference type="Google" id="ProtNLM"/>
    </source>
</evidence>
<feature type="region of interest" description="Disordered" evidence="1">
    <location>
        <begin position="27"/>
        <end position="53"/>
    </location>
</feature>
<evidence type="ECO:0000256" key="1">
    <source>
        <dbReference type="SAM" id="MobiDB-lite"/>
    </source>
</evidence>
<dbReference type="RefSeq" id="WP_345219683.1">
    <property type="nucleotide sequence ID" value="NZ_BAAAXE010000002.1"/>
</dbReference>
<feature type="signal peptide" evidence="2">
    <location>
        <begin position="1"/>
        <end position="28"/>
    </location>
</feature>
<dbReference type="Proteomes" id="UP001589718">
    <property type="component" value="Unassembled WGS sequence"/>
</dbReference>
<feature type="compositionally biased region" description="Low complexity" evidence="1">
    <location>
        <begin position="27"/>
        <end position="51"/>
    </location>
</feature>
<reference evidence="3 4" key="1">
    <citation type="submission" date="2024-09" db="EMBL/GenBank/DDBJ databases">
        <authorList>
            <person name="Sun Q."/>
            <person name="Mori K."/>
        </authorList>
    </citation>
    <scope>NUCLEOTIDE SEQUENCE [LARGE SCALE GENOMIC DNA]</scope>
    <source>
        <strain evidence="3 4">JCM 4362</strain>
    </source>
</reference>
<evidence type="ECO:0000313" key="4">
    <source>
        <dbReference type="Proteomes" id="UP001589718"/>
    </source>
</evidence>
<gene>
    <name evidence="3" type="ORF">ACFFTU_23980</name>
</gene>
<comment type="caution">
    <text evidence="3">The sequence shown here is derived from an EMBL/GenBank/DDBJ whole genome shotgun (WGS) entry which is preliminary data.</text>
</comment>
<feature type="chain" id="PRO_5045140215" description="Integral membrane protein" evidence="2">
    <location>
        <begin position="29"/>
        <end position="276"/>
    </location>
</feature>
<protein>
    <recommendedName>
        <fullName evidence="5">Integral membrane protein</fullName>
    </recommendedName>
</protein>
<organism evidence="3 4">
    <name type="scientific">Streptomyces cremeus</name>
    <dbReference type="NCBI Taxonomy" id="66881"/>
    <lineage>
        <taxon>Bacteria</taxon>
        <taxon>Bacillati</taxon>
        <taxon>Actinomycetota</taxon>
        <taxon>Actinomycetes</taxon>
        <taxon>Kitasatosporales</taxon>
        <taxon>Streptomycetaceae</taxon>
        <taxon>Streptomyces</taxon>
    </lineage>
</organism>
<name>A0ABV5PIG5_STRCM</name>
<dbReference type="PROSITE" id="PS51257">
    <property type="entry name" value="PROKAR_LIPOPROTEIN"/>
    <property type="match status" value="1"/>
</dbReference>
<evidence type="ECO:0000313" key="3">
    <source>
        <dbReference type="EMBL" id="MFB9523009.1"/>
    </source>
</evidence>
<evidence type="ECO:0000256" key="2">
    <source>
        <dbReference type="SAM" id="SignalP"/>
    </source>
</evidence>
<proteinExistence type="predicted"/>
<sequence length="276" mass="28247">MESRRRPAGVLLSALVVLSLGACGTQQAGPRAPADARTPPGATAPAGAGTPHWQTFAPFRVTAARLTGGGRTLGVDAQVPGGGRTCARDLKAVVTSVSARTVWVQVTFSALTGDPRADCSKTATGTATVRLPSALGDRELAVDTGTTFTADGADLPELRLCGSLGCRPAPTGCTPASYDQAVAALDVPKHTSRGEEHCDGKWLVFDVSSRMGPACVEGGAPGCGASRGDRWFFRAGASGWESFARGTNAGCADVHRTEPAFPSALCAGLPELRRAD</sequence>
<dbReference type="EMBL" id="JBHMCR010000016">
    <property type="protein sequence ID" value="MFB9523009.1"/>
    <property type="molecule type" value="Genomic_DNA"/>
</dbReference>
<keyword evidence="2" id="KW-0732">Signal</keyword>
<keyword evidence="4" id="KW-1185">Reference proteome</keyword>
<accession>A0ABV5PIG5</accession>